<dbReference type="RefSeq" id="WP_236983658.1">
    <property type="nucleotide sequence ID" value="NZ_AP023086.1"/>
</dbReference>
<dbReference type="Pfam" id="PF10099">
    <property type="entry name" value="RskA_C"/>
    <property type="match status" value="1"/>
</dbReference>
<feature type="transmembrane region" description="Helical" evidence="1">
    <location>
        <begin position="84"/>
        <end position="106"/>
    </location>
</feature>
<organism evidence="3 4">
    <name type="scientific">Marinagarivorans cellulosilyticus</name>
    <dbReference type="NCBI Taxonomy" id="2721545"/>
    <lineage>
        <taxon>Bacteria</taxon>
        <taxon>Pseudomonadati</taxon>
        <taxon>Pseudomonadota</taxon>
        <taxon>Gammaproteobacteria</taxon>
        <taxon>Cellvibrionales</taxon>
        <taxon>Cellvibrionaceae</taxon>
        <taxon>Marinagarivorans</taxon>
    </lineage>
</organism>
<gene>
    <name evidence="3" type="ORF">MARGE09_P3131</name>
</gene>
<accession>A0AAN1WJX1</accession>
<proteinExistence type="predicted"/>
<keyword evidence="1" id="KW-1133">Transmembrane helix</keyword>
<reference evidence="3 4" key="1">
    <citation type="journal article" date="2022" name="IScience">
        <title>An ultrasensitive nanofiber-based assay for enzymatic hydrolysis and deep-sea microbial degradation of cellulose.</title>
        <authorList>
            <person name="Tsudome M."/>
            <person name="Tachioka M."/>
            <person name="Miyazaki M."/>
            <person name="Uchimura K."/>
            <person name="Tsuda M."/>
            <person name="Takaki Y."/>
            <person name="Deguchi S."/>
        </authorList>
    </citation>
    <scope>NUCLEOTIDE SEQUENCE [LARGE SCALE GENOMIC DNA]</scope>
    <source>
        <strain evidence="3 4">GE09</strain>
    </source>
</reference>
<evidence type="ECO:0000313" key="3">
    <source>
        <dbReference type="EMBL" id="BCD98930.1"/>
    </source>
</evidence>
<evidence type="ECO:0000256" key="1">
    <source>
        <dbReference type="SAM" id="Phobius"/>
    </source>
</evidence>
<sequence length="229" mass="25372">MPNAILNAYNKWAFLYVTGSLRGIKRTLFEAIMKTNTNLEHEVLFWQEQLISLNTESLDTPAKPETWQAINKRLGAQPKYRSQWLTPAIAGASFASFCIITLVLLLSPPSSPPPDYLAILADAKGSPVITAASFEGQKRLTLQWSAKQPQRAMQLWAKSKRDGQYRSIAVLETPTQALELSIAQWRLITDAHSLLLSAEEEGGSAIDEPSDHVIASGPCIRMEEAHIDT</sequence>
<name>A0AAN1WJX1_9GAMM</name>
<evidence type="ECO:0000313" key="4">
    <source>
        <dbReference type="Proteomes" id="UP001320119"/>
    </source>
</evidence>
<dbReference type="EMBL" id="AP023086">
    <property type="protein sequence ID" value="BCD98930.1"/>
    <property type="molecule type" value="Genomic_DNA"/>
</dbReference>
<dbReference type="AlphaFoldDB" id="A0AAN1WJX1"/>
<feature type="domain" description="Anti-sigma K factor RskA C-terminal" evidence="2">
    <location>
        <begin position="106"/>
        <end position="210"/>
    </location>
</feature>
<protein>
    <recommendedName>
        <fullName evidence="2">Anti-sigma K factor RskA C-terminal domain-containing protein</fullName>
    </recommendedName>
</protein>
<evidence type="ECO:0000259" key="2">
    <source>
        <dbReference type="Pfam" id="PF10099"/>
    </source>
</evidence>
<keyword evidence="1" id="KW-0812">Transmembrane</keyword>
<keyword evidence="1" id="KW-0472">Membrane</keyword>
<keyword evidence="4" id="KW-1185">Reference proteome</keyword>
<dbReference type="Proteomes" id="UP001320119">
    <property type="component" value="Chromosome"/>
</dbReference>
<dbReference type="KEGG" id="marq:MARGE09_P3131"/>
<dbReference type="GO" id="GO:0005886">
    <property type="term" value="C:plasma membrane"/>
    <property type="evidence" value="ECO:0007669"/>
    <property type="project" value="InterPro"/>
</dbReference>
<dbReference type="InterPro" id="IPR018764">
    <property type="entry name" value="RskA_C"/>
</dbReference>